<sequence length="63" mass="7636">MSKLELYTENLKNKMLYHFLLPEQKEKYFKNGFSKCSSIMQDCILNFKKDYNISRALRDNNHL</sequence>
<protein>
    <submittedName>
        <fullName evidence="1">Uncharacterized protein</fullName>
    </submittedName>
</protein>
<dbReference type="Proteomes" id="UP000030655">
    <property type="component" value="Unassembled WGS sequence"/>
</dbReference>
<dbReference type="AlphaFoldDB" id="A0A059F3V0"/>
<reference evidence="1 2" key="2">
    <citation type="submission" date="2014-03" db="EMBL/GenBank/DDBJ databases">
        <title>The Genome Sequence of Anncaliia algerae insect isolate PRA339.</title>
        <authorList>
            <consortium name="The Broad Institute Genome Sequencing Platform"/>
            <consortium name="The Broad Institute Genome Sequencing Center for Infectious Disease"/>
            <person name="Cuomo C."/>
            <person name="Becnel J."/>
            <person name="Sanscrainte N."/>
            <person name="Walker B."/>
            <person name="Young S.K."/>
            <person name="Zeng Q."/>
            <person name="Gargeya S."/>
            <person name="Fitzgerald M."/>
            <person name="Haas B."/>
            <person name="Abouelleil A."/>
            <person name="Alvarado L."/>
            <person name="Arachchi H.M."/>
            <person name="Berlin A.M."/>
            <person name="Chapman S.B."/>
            <person name="Dewar J."/>
            <person name="Goldberg J."/>
            <person name="Griggs A."/>
            <person name="Gujja S."/>
            <person name="Hansen M."/>
            <person name="Howarth C."/>
            <person name="Imamovic A."/>
            <person name="Larimer J."/>
            <person name="McCowan C."/>
            <person name="Murphy C."/>
            <person name="Neiman D."/>
            <person name="Pearson M."/>
            <person name="Priest M."/>
            <person name="Roberts A."/>
            <person name="Saif S."/>
            <person name="Shea T."/>
            <person name="Sisk P."/>
            <person name="Sykes S."/>
            <person name="Wortman J."/>
            <person name="Nusbaum C."/>
            <person name="Birren B."/>
        </authorList>
    </citation>
    <scope>NUCLEOTIDE SEQUENCE [LARGE SCALE GENOMIC DNA]</scope>
    <source>
        <strain evidence="1 2">PRA339</strain>
    </source>
</reference>
<evidence type="ECO:0000313" key="2">
    <source>
        <dbReference type="Proteomes" id="UP000030655"/>
    </source>
</evidence>
<evidence type="ECO:0000313" key="1">
    <source>
        <dbReference type="EMBL" id="KCZ81885.1"/>
    </source>
</evidence>
<accession>A0A059F3V0</accession>
<reference evidence="2" key="1">
    <citation type="submission" date="2013-02" db="EMBL/GenBank/DDBJ databases">
        <authorList>
            <consortium name="The Broad Institute Genome Sequencing Platform"/>
            <person name="Cuomo C."/>
            <person name="Becnel J."/>
            <person name="Sanscrainte N."/>
            <person name="Walker B."/>
            <person name="Young S.K."/>
            <person name="Zeng Q."/>
            <person name="Gargeya S."/>
            <person name="Fitzgerald M."/>
            <person name="Haas B."/>
            <person name="Abouelleil A."/>
            <person name="Alvarado L."/>
            <person name="Arachchi H.M."/>
            <person name="Berlin A.M."/>
            <person name="Chapman S.B."/>
            <person name="Dewar J."/>
            <person name="Goldberg J."/>
            <person name="Griggs A."/>
            <person name="Gujja S."/>
            <person name="Hansen M."/>
            <person name="Howarth C."/>
            <person name="Imamovic A."/>
            <person name="Larimer J."/>
            <person name="McCowan C."/>
            <person name="Murphy C."/>
            <person name="Neiman D."/>
            <person name="Pearson M."/>
            <person name="Priest M."/>
            <person name="Roberts A."/>
            <person name="Saif S."/>
            <person name="Shea T."/>
            <person name="Sisk P."/>
            <person name="Sykes S."/>
            <person name="Wortman J."/>
            <person name="Nusbaum C."/>
            <person name="Birren B."/>
        </authorList>
    </citation>
    <scope>NUCLEOTIDE SEQUENCE [LARGE SCALE GENOMIC DNA]</scope>
    <source>
        <strain evidence="2">PRA339</strain>
    </source>
</reference>
<name>A0A059F3V0_9MICR</name>
<organism evidence="1 2">
    <name type="scientific">Anncaliia algerae PRA339</name>
    <dbReference type="NCBI Taxonomy" id="1288291"/>
    <lineage>
        <taxon>Eukaryota</taxon>
        <taxon>Fungi</taxon>
        <taxon>Fungi incertae sedis</taxon>
        <taxon>Microsporidia</taxon>
        <taxon>Tubulinosematoidea</taxon>
        <taxon>Tubulinosematidae</taxon>
        <taxon>Anncaliia</taxon>
    </lineage>
</organism>
<proteinExistence type="predicted"/>
<keyword evidence="2" id="KW-1185">Reference proteome</keyword>
<dbReference type="HOGENOM" id="CLU_2885347_0_0_1"/>
<dbReference type="EMBL" id="KK365135">
    <property type="protein sequence ID" value="KCZ81885.1"/>
    <property type="molecule type" value="Genomic_DNA"/>
</dbReference>
<dbReference type="VEuPathDB" id="MicrosporidiaDB:H312_00644"/>
<gene>
    <name evidence="1" type="ORF">H312_00644</name>
</gene>